<evidence type="ECO:0000313" key="3">
    <source>
        <dbReference type="Proteomes" id="UP000321926"/>
    </source>
</evidence>
<dbReference type="Pfam" id="PF01610">
    <property type="entry name" value="DDE_Tnp_ISL3"/>
    <property type="match status" value="2"/>
</dbReference>
<dbReference type="Gene3D" id="1.10.10.60">
    <property type="entry name" value="Homeodomain-like"/>
    <property type="match status" value="1"/>
</dbReference>
<dbReference type="InterPro" id="IPR017894">
    <property type="entry name" value="HTH_IS21_transposase_type"/>
</dbReference>
<proteinExistence type="predicted"/>
<evidence type="ECO:0000313" key="2">
    <source>
        <dbReference type="EMBL" id="TXK20079.1"/>
    </source>
</evidence>
<feature type="domain" description="HTH IS21-type" evidence="1">
    <location>
        <begin position="159"/>
        <end position="219"/>
    </location>
</feature>
<dbReference type="PANTHER" id="PTHR33498">
    <property type="entry name" value="TRANSPOSASE FOR INSERTION SEQUENCE ELEMENT IS1557"/>
    <property type="match status" value="1"/>
</dbReference>
<protein>
    <submittedName>
        <fullName evidence="2">ISL3 family transposase</fullName>
    </submittedName>
</protein>
<gene>
    <name evidence="2" type="ORF">FVR03_23990</name>
</gene>
<dbReference type="EMBL" id="VRTY01000200">
    <property type="protein sequence ID" value="TXK20079.1"/>
    <property type="molecule type" value="Genomic_DNA"/>
</dbReference>
<reference evidence="2 3" key="1">
    <citation type="submission" date="2019-08" db="EMBL/GenBank/DDBJ databases">
        <authorList>
            <person name="Shi S."/>
        </authorList>
    </citation>
    <scope>NUCLEOTIDE SEQUENCE [LARGE SCALE GENOMIC DNA]</scope>
    <source>
        <strain evidence="2 3">GY10130</strain>
    </source>
</reference>
<dbReference type="NCBIfam" id="NF033550">
    <property type="entry name" value="transpos_ISL3"/>
    <property type="match status" value="1"/>
</dbReference>
<dbReference type="OrthoDB" id="3238779at2"/>
<evidence type="ECO:0000259" key="1">
    <source>
        <dbReference type="PROSITE" id="PS50531"/>
    </source>
</evidence>
<dbReference type="InterPro" id="IPR002560">
    <property type="entry name" value="Transposase_DDE"/>
</dbReference>
<sequence>MLRIIKKSPEEEVLTPTVLGVDDFAFRKREAYGTILVDMEKRQPVDLLPDREGGTLEKWLSEHPGVTIVSRDRSSVYAHAISNACPEATQVADRWHLLKNLGENTARFLDTQRALLKEAALEVSNPLAPPEPVTTVATPDVSMQPQTAGMEQHQEKRQADFEQVKQLQSQQYGLRTIARHLGISRNTVRKYFDLQTFVPKAQPKRSNLLEYEAYLRQRWQEGEQCAKSLLKEIKAMGYNGSYTVLTELLTTYPKDRILGSLPPVRKGMNISGRSLSIALCQPEVDWREKDKPLLTKLLEKSPLLRQLWELNLEFKTMMERKMGNCLESWCERALQHACFKSFVQGIRQDFEAVRQAMTSQWSNGQTEGQVNRLKNIKRQMYGRASFALLRIRVLARTG</sequence>
<dbReference type="Proteomes" id="UP000321926">
    <property type="component" value="Unassembled WGS sequence"/>
</dbReference>
<dbReference type="AlphaFoldDB" id="A0A5C8IIA0"/>
<dbReference type="PANTHER" id="PTHR33498:SF1">
    <property type="entry name" value="TRANSPOSASE FOR INSERTION SEQUENCE ELEMENT IS1557"/>
    <property type="match status" value="1"/>
</dbReference>
<organism evidence="2 3">
    <name type="scientific">Pontibacter qinzhouensis</name>
    <dbReference type="NCBI Taxonomy" id="2603253"/>
    <lineage>
        <taxon>Bacteria</taxon>
        <taxon>Pseudomonadati</taxon>
        <taxon>Bacteroidota</taxon>
        <taxon>Cytophagia</taxon>
        <taxon>Cytophagales</taxon>
        <taxon>Hymenobacteraceae</taxon>
        <taxon>Pontibacter</taxon>
    </lineage>
</organism>
<name>A0A5C8IIA0_9BACT</name>
<dbReference type="PROSITE" id="PS50531">
    <property type="entry name" value="HTH_IS21"/>
    <property type="match status" value="1"/>
</dbReference>
<comment type="caution">
    <text evidence="2">The sequence shown here is derived from an EMBL/GenBank/DDBJ whole genome shotgun (WGS) entry which is preliminary data.</text>
</comment>
<keyword evidence="3" id="KW-1185">Reference proteome</keyword>
<accession>A0A5C8IIA0</accession>
<dbReference type="InterPro" id="IPR047951">
    <property type="entry name" value="Transpos_ISL3"/>
</dbReference>